<feature type="compositionally biased region" description="Low complexity" evidence="12">
    <location>
        <begin position="526"/>
        <end position="543"/>
    </location>
</feature>
<comment type="catalytic activity">
    <reaction evidence="1">
        <text>S-ubiquitinyl-[E2 ubiquitin-conjugating enzyme]-L-cysteine + [acceptor protein]-L-lysine = [E2 ubiquitin-conjugating enzyme]-L-cysteine + N(6)-ubiquitinyl-[acceptor protein]-L-lysine.</text>
        <dbReference type="EC" id="2.3.2.27"/>
    </reaction>
</comment>
<feature type="compositionally biased region" description="Pro residues" evidence="12">
    <location>
        <begin position="610"/>
        <end position="633"/>
    </location>
</feature>
<dbReference type="GO" id="GO:0008270">
    <property type="term" value="F:zinc ion binding"/>
    <property type="evidence" value="ECO:0007669"/>
    <property type="project" value="UniProtKB-KW"/>
</dbReference>
<dbReference type="FunFam" id="3.30.40.10:FF:000047">
    <property type="entry name" value="Roquin-2 isoform 1"/>
    <property type="match status" value="1"/>
</dbReference>
<evidence type="ECO:0000256" key="12">
    <source>
        <dbReference type="SAM" id="MobiDB-lite"/>
    </source>
</evidence>
<evidence type="ECO:0000259" key="14">
    <source>
        <dbReference type="PROSITE" id="PS50103"/>
    </source>
</evidence>
<dbReference type="Pfam" id="PF21206">
    <property type="entry name" value="Roquin_1_2-like_ROQ"/>
    <property type="match status" value="1"/>
</dbReference>
<dbReference type="InterPro" id="IPR048575">
    <property type="entry name" value="Roquin_1_2-like_ROQ"/>
</dbReference>
<dbReference type="GO" id="GO:0000288">
    <property type="term" value="P:nuclear-transcribed mRNA catabolic process, deadenylation-dependent decay"/>
    <property type="evidence" value="ECO:0007669"/>
    <property type="project" value="TreeGrafter"/>
</dbReference>
<protein>
    <recommendedName>
        <fullName evidence="4">RING-type E3 ubiquitin transferase</fullName>
        <ecNumber evidence="4">2.3.2.27</ecNumber>
    </recommendedName>
</protein>
<dbReference type="Gene3D" id="4.10.1000.10">
    <property type="entry name" value="Zinc finger, CCCH-type"/>
    <property type="match status" value="1"/>
</dbReference>
<dbReference type="Pfam" id="PF18386">
    <property type="entry name" value="ROQ_II"/>
    <property type="match status" value="1"/>
</dbReference>
<feature type="region of interest" description="Disordered" evidence="12">
    <location>
        <begin position="509"/>
        <end position="548"/>
    </location>
</feature>
<dbReference type="PANTHER" id="PTHR13139:SF6">
    <property type="entry name" value="ROQUIN-1"/>
    <property type="match status" value="1"/>
</dbReference>
<dbReference type="Gene3D" id="3.30.40.10">
    <property type="entry name" value="Zinc/RING finger domain, C3HC4 (zinc finger)"/>
    <property type="match status" value="1"/>
</dbReference>
<evidence type="ECO:0000256" key="8">
    <source>
        <dbReference type="ARBA" id="ARBA00022771"/>
    </source>
</evidence>
<dbReference type="GO" id="GO:0003725">
    <property type="term" value="F:double-stranded RNA binding"/>
    <property type="evidence" value="ECO:0007669"/>
    <property type="project" value="TreeGrafter"/>
</dbReference>
<dbReference type="Gene3D" id="1.20.120.1790">
    <property type="match status" value="1"/>
</dbReference>
<feature type="zinc finger region" description="C3H1-type" evidence="11">
    <location>
        <begin position="413"/>
        <end position="441"/>
    </location>
</feature>
<evidence type="ECO:0000256" key="5">
    <source>
        <dbReference type="ARBA" id="ARBA00022490"/>
    </source>
</evidence>
<keyword evidence="6" id="KW-0808">Transferase</keyword>
<dbReference type="PROSITE" id="PS50103">
    <property type="entry name" value="ZF_C3H1"/>
    <property type="match status" value="1"/>
</dbReference>
<evidence type="ECO:0000256" key="11">
    <source>
        <dbReference type="PROSITE-ProRule" id="PRU00723"/>
    </source>
</evidence>
<dbReference type="InterPro" id="IPR036855">
    <property type="entry name" value="Znf_CCCH_sf"/>
</dbReference>
<dbReference type="PANTHER" id="PTHR13139">
    <property type="entry name" value="RING FINGER AND CCCH-TYPE ZINC FINGER DOMAIN-CONTAINING PROTEIN"/>
    <property type="match status" value="1"/>
</dbReference>
<sequence>MPVQAPQWTEFLLCPICTQTFEETVRRPISLGCGHTVCKMCLNKLHRKACPFDQTAISTDIEQLPVNTALLQLVGGQVPKAQPVALITSPEDSQHYEEARQCVEELALYLKPLSNTRGVGLSSTAQSMLSRPMQRKLVTLVHCQLVEEEGRVRAMRAARSLGERTVTELILQHQNPQQLSSNLWAAVRARGCQFLGPAMQEEALKLVLLALEDGSALSRKVLVLFVVQRLEPRFPQASKTSIGHVVQLLYRASCFKVTKRDEDSSLMQLKEEFRTYEALRREHDSQIVQIAMEGGLRIAPDQWSSLLYGDQSHKSHMQSIIDKLQTPASFAQSVQELTIALQRTGDPANLNRLRPHLELLANIDPSPDAPPPTWEQLEKGLVAVKTVVHGLVDFIQNHSKKGADPQQPPQHSKYKTYMCRDMKQKGGCPRGASCTFAHSQEELEKYRKMNKRLAARLPGSGGLMPDDGLPLDVAVTRKPSPLTNGAPSLPQLIARGTDAVPYELLRKPMKMDGGSPSAPGSPPDPMDQMPKPGMPPHAMAHPRMPADHLSGVKHMPVVARGSPVYPQPQLSEMCYDARPPPSASQYEPPQYSTGYPYQQPQYVPRDYMRNPPPPSDSGPPYQDPYPGYGPPERPYQAPHAGPPFSYPHPPHHDRGRHGTYSGPPPPPQAYQSQRDGLVRMSPAPLDVPPPSAAQANSLYHQEPSARDRYPPDGYYPQGAQPPPMRTYVRGPSYGGSQPSLDYLHRRRQELLSQLEERKVISPPPFAASPTLSHSFPSDYPPESSKTMMKCREPDYAGQYSPWSCETIGSYIGTKDAKPKDVMVPGTMEMMNVEAKDLREPSLEAPRRGTEVKDDDPIIPFGPQPTVSRFGAISRTSKTGYQTTCPVQAMASTPQNPNSKHMAMPEYTYGGHVGWGGASYPSHQAASASQGHLSERYQKYMYTSENVSPDREQLKIELQQVNQQINQQTQMRSIEAASNSLLLQREASSLAGQPVQSTVSSEQLSLELHQVEREIGKRTREMALVRVMGIAALVSMSYPDLFPVFPLLTCVFLFPESSEVSNGSSSLQESAVGGSMLSLTNKTSALNMCSDPGATGSEMQKNGVVHSCS</sequence>
<dbReference type="Pfam" id="PF13445">
    <property type="entry name" value="zf-RING_UBOX"/>
    <property type="match status" value="1"/>
</dbReference>
<dbReference type="CDD" id="cd16781">
    <property type="entry name" value="mRING-HC-C3HC3D_Roquin1"/>
    <property type="match status" value="1"/>
</dbReference>
<dbReference type="InterPro" id="IPR052249">
    <property type="entry name" value="Roquin_domain"/>
</dbReference>
<reference evidence="15" key="1">
    <citation type="submission" date="2021-04" db="EMBL/GenBank/DDBJ databases">
        <authorList>
            <consortium name="Wellcome Sanger Institute Data Sharing"/>
        </authorList>
    </citation>
    <scope>NUCLEOTIDE SEQUENCE [LARGE SCALE GENOMIC DNA]</scope>
</reference>
<feature type="compositionally biased region" description="Polar residues" evidence="12">
    <location>
        <begin position="583"/>
        <end position="601"/>
    </location>
</feature>
<name>A0A671XMU4_SPAAU</name>
<reference evidence="15" key="2">
    <citation type="submission" date="2025-08" db="UniProtKB">
        <authorList>
            <consortium name="Ensembl"/>
        </authorList>
    </citation>
    <scope>IDENTIFICATION</scope>
</reference>
<evidence type="ECO:0000313" key="16">
    <source>
        <dbReference type="Proteomes" id="UP000472265"/>
    </source>
</evidence>
<feature type="region of interest" description="Disordered" evidence="12">
    <location>
        <begin position="839"/>
        <end position="868"/>
    </location>
</feature>
<organism evidence="15 16">
    <name type="scientific">Sparus aurata</name>
    <name type="common">Gilthead sea bream</name>
    <dbReference type="NCBI Taxonomy" id="8175"/>
    <lineage>
        <taxon>Eukaryota</taxon>
        <taxon>Metazoa</taxon>
        <taxon>Chordata</taxon>
        <taxon>Craniata</taxon>
        <taxon>Vertebrata</taxon>
        <taxon>Euteleostomi</taxon>
        <taxon>Actinopterygii</taxon>
        <taxon>Neopterygii</taxon>
        <taxon>Teleostei</taxon>
        <taxon>Neoteleostei</taxon>
        <taxon>Acanthomorphata</taxon>
        <taxon>Eupercaria</taxon>
        <taxon>Spariformes</taxon>
        <taxon>Sparidae</taxon>
        <taxon>Sparus</taxon>
    </lineage>
</organism>
<dbReference type="InterPro" id="IPR041523">
    <property type="entry name" value="ROQ_II"/>
</dbReference>
<keyword evidence="8 11" id="KW-0863">Zinc-finger</keyword>
<dbReference type="GO" id="GO:0035613">
    <property type="term" value="F:RNA stem-loop binding"/>
    <property type="evidence" value="ECO:0007669"/>
    <property type="project" value="TreeGrafter"/>
</dbReference>
<dbReference type="GO" id="GO:0061630">
    <property type="term" value="F:ubiquitin protein ligase activity"/>
    <property type="evidence" value="ECO:0007669"/>
    <property type="project" value="UniProtKB-EC"/>
</dbReference>
<dbReference type="SMART" id="SM00356">
    <property type="entry name" value="ZnF_C3H1"/>
    <property type="match status" value="1"/>
</dbReference>
<dbReference type="PROSITE" id="PS00518">
    <property type="entry name" value="ZF_RING_1"/>
    <property type="match status" value="1"/>
</dbReference>
<dbReference type="GO" id="GO:0010494">
    <property type="term" value="C:cytoplasmic stress granule"/>
    <property type="evidence" value="ECO:0007669"/>
    <property type="project" value="TreeGrafter"/>
</dbReference>
<feature type="domain" description="C3H1-type" evidence="14">
    <location>
        <begin position="413"/>
        <end position="441"/>
    </location>
</feature>
<reference evidence="15" key="3">
    <citation type="submission" date="2025-09" db="UniProtKB">
        <authorList>
            <consortium name="Ensembl"/>
        </authorList>
    </citation>
    <scope>IDENTIFICATION</scope>
</reference>
<evidence type="ECO:0000256" key="4">
    <source>
        <dbReference type="ARBA" id="ARBA00012483"/>
    </source>
</evidence>
<dbReference type="FunFam" id="1.20.120.1790:FF:000001">
    <property type="entry name" value="roquin-1 isoform X1"/>
    <property type="match status" value="1"/>
</dbReference>
<feature type="region of interest" description="Disordered" evidence="12">
    <location>
        <begin position="761"/>
        <end position="786"/>
    </location>
</feature>
<evidence type="ECO:0000256" key="2">
    <source>
        <dbReference type="ARBA" id="ARBA00004201"/>
    </source>
</evidence>
<comment type="subcellular location">
    <subcellularLocation>
        <location evidence="2">Cytoplasm</location>
        <location evidence="2">P-body</location>
    </subcellularLocation>
</comment>
<feature type="region of interest" description="Disordered" evidence="12">
    <location>
        <begin position="569"/>
        <end position="722"/>
    </location>
</feature>
<feature type="compositionally biased region" description="Basic and acidic residues" evidence="12">
    <location>
        <begin position="839"/>
        <end position="855"/>
    </location>
</feature>
<dbReference type="EC" id="2.3.2.27" evidence="4"/>
<evidence type="ECO:0000259" key="13">
    <source>
        <dbReference type="PROSITE" id="PS50089"/>
    </source>
</evidence>
<dbReference type="SUPFAM" id="SSF90229">
    <property type="entry name" value="CCCH zinc finger"/>
    <property type="match status" value="1"/>
</dbReference>
<dbReference type="GO" id="GO:0000932">
    <property type="term" value="C:P-body"/>
    <property type="evidence" value="ECO:0007669"/>
    <property type="project" value="UniProtKB-SubCell"/>
</dbReference>
<evidence type="ECO:0000313" key="15">
    <source>
        <dbReference type="Ensembl" id="ENSSAUP00010052503.1"/>
    </source>
</evidence>
<evidence type="ECO:0000256" key="1">
    <source>
        <dbReference type="ARBA" id="ARBA00000900"/>
    </source>
</evidence>
<dbReference type="SMART" id="SM00184">
    <property type="entry name" value="RING"/>
    <property type="match status" value="1"/>
</dbReference>
<dbReference type="Ensembl" id="ENSSAUT00010055202.1">
    <property type="protein sequence ID" value="ENSSAUP00010052503.1"/>
    <property type="gene ID" value="ENSSAUG00010021765.1"/>
</dbReference>
<keyword evidence="10" id="KW-0694">RNA-binding</keyword>
<dbReference type="AlphaFoldDB" id="A0A671XMU4"/>
<dbReference type="PROSITE" id="PS50089">
    <property type="entry name" value="ZF_RING_2"/>
    <property type="match status" value="1"/>
</dbReference>
<dbReference type="GO" id="GO:0006511">
    <property type="term" value="P:ubiquitin-dependent protein catabolic process"/>
    <property type="evidence" value="ECO:0007669"/>
    <property type="project" value="TreeGrafter"/>
</dbReference>
<gene>
    <name evidence="15" type="primary">RC3H1</name>
    <name evidence="15" type="synonym">rc3h1b</name>
</gene>
<dbReference type="InterPro" id="IPR001841">
    <property type="entry name" value="Znf_RING"/>
</dbReference>
<dbReference type="GO" id="GO:0000209">
    <property type="term" value="P:protein polyubiquitination"/>
    <property type="evidence" value="ECO:0007669"/>
    <property type="project" value="TreeGrafter"/>
</dbReference>
<evidence type="ECO:0000256" key="10">
    <source>
        <dbReference type="ARBA" id="ARBA00022884"/>
    </source>
</evidence>
<dbReference type="SUPFAM" id="SSF57850">
    <property type="entry name" value="RING/U-box"/>
    <property type="match status" value="1"/>
</dbReference>
<comment type="pathway">
    <text evidence="3">Protein modification; protein ubiquitination.</text>
</comment>
<feature type="domain" description="RING-type" evidence="13">
    <location>
        <begin position="14"/>
        <end position="54"/>
    </location>
</feature>
<keyword evidence="7 11" id="KW-0479">Metal-binding</keyword>
<dbReference type="GeneTree" id="ENSGT00940000157143"/>
<evidence type="ECO:0000256" key="3">
    <source>
        <dbReference type="ARBA" id="ARBA00004906"/>
    </source>
</evidence>
<dbReference type="FunFam" id="4.10.1000.10:FF:000004">
    <property type="entry name" value="roquin-1 isoform X2"/>
    <property type="match status" value="1"/>
</dbReference>
<accession>A0A671XMU4</accession>
<dbReference type="InterPro" id="IPR017907">
    <property type="entry name" value="Znf_RING_CS"/>
</dbReference>
<evidence type="ECO:0000256" key="6">
    <source>
        <dbReference type="ARBA" id="ARBA00022679"/>
    </source>
</evidence>
<dbReference type="InterPro" id="IPR000571">
    <property type="entry name" value="Znf_CCCH"/>
</dbReference>
<keyword evidence="9 11" id="KW-0862">Zinc</keyword>
<evidence type="ECO:0000256" key="7">
    <source>
        <dbReference type="ARBA" id="ARBA00022723"/>
    </source>
</evidence>
<dbReference type="InterPro" id="IPR027370">
    <property type="entry name" value="Znf-RING_euk"/>
</dbReference>
<keyword evidence="5" id="KW-0963">Cytoplasm</keyword>
<proteinExistence type="predicted"/>
<keyword evidence="16" id="KW-1185">Reference proteome</keyword>
<dbReference type="InterPro" id="IPR013083">
    <property type="entry name" value="Znf_RING/FYVE/PHD"/>
</dbReference>
<evidence type="ECO:0000256" key="9">
    <source>
        <dbReference type="ARBA" id="ARBA00022833"/>
    </source>
</evidence>
<dbReference type="Proteomes" id="UP000472265">
    <property type="component" value="Chromosome 21"/>
</dbReference>
<dbReference type="GO" id="GO:0003729">
    <property type="term" value="F:mRNA binding"/>
    <property type="evidence" value="ECO:0007669"/>
    <property type="project" value="TreeGrafter"/>
</dbReference>